<feature type="non-terminal residue" evidence="1">
    <location>
        <position position="146"/>
    </location>
</feature>
<dbReference type="EMBL" id="WIXE01017818">
    <property type="protein sequence ID" value="KAK5971412.1"/>
    <property type="molecule type" value="Genomic_DNA"/>
</dbReference>
<dbReference type="Proteomes" id="UP001331761">
    <property type="component" value="Unassembled WGS sequence"/>
</dbReference>
<comment type="caution">
    <text evidence="1">The sequence shown here is derived from an EMBL/GenBank/DDBJ whole genome shotgun (WGS) entry which is preliminary data.</text>
</comment>
<evidence type="ECO:0000313" key="2">
    <source>
        <dbReference type="Proteomes" id="UP001331761"/>
    </source>
</evidence>
<sequence>MCGMATLHEHHGLASKLTSTESFWDPKEAVQTMVHISKNLSATVPDGSNVSYRNFCGHYCDSNVVVGYFLQALYQKTSPETMTLQLTYPIADLRGIKLHLERNFYGVQTTTQNNITNIDYVKVIGAEIVDTEMNKDAQRMSPYFAT</sequence>
<name>A0AAN8FCC0_TRICO</name>
<gene>
    <name evidence="1" type="ORF">GCK32_002465</name>
</gene>
<dbReference type="AlphaFoldDB" id="A0AAN8FCC0"/>
<organism evidence="1 2">
    <name type="scientific">Trichostrongylus colubriformis</name>
    <name type="common">Black scour worm</name>
    <dbReference type="NCBI Taxonomy" id="6319"/>
    <lineage>
        <taxon>Eukaryota</taxon>
        <taxon>Metazoa</taxon>
        <taxon>Ecdysozoa</taxon>
        <taxon>Nematoda</taxon>
        <taxon>Chromadorea</taxon>
        <taxon>Rhabditida</taxon>
        <taxon>Rhabditina</taxon>
        <taxon>Rhabditomorpha</taxon>
        <taxon>Strongyloidea</taxon>
        <taxon>Trichostrongylidae</taxon>
        <taxon>Trichostrongylus</taxon>
    </lineage>
</organism>
<proteinExistence type="predicted"/>
<evidence type="ECO:0000313" key="1">
    <source>
        <dbReference type="EMBL" id="KAK5971412.1"/>
    </source>
</evidence>
<protein>
    <submittedName>
        <fullName evidence="1">Uncharacterized protein</fullName>
    </submittedName>
</protein>
<keyword evidence="2" id="KW-1185">Reference proteome</keyword>
<accession>A0AAN8FCC0</accession>
<reference evidence="1 2" key="1">
    <citation type="submission" date="2019-10" db="EMBL/GenBank/DDBJ databases">
        <title>Assembly and Annotation for the nematode Trichostrongylus colubriformis.</title>
        <authorList>
            <person name="Martin J."/>
        </authorList>
    </citation>
    <scope>NUCLEOTIDE SEQUENCE [LARGE SCALE GENOMIC DNA]</scope>
    <source>
        <strain evidence="1">G859</strain>
        <tissue evidence="1">Whole worm</tissue>
    </source>
</reference>